<feature type="domain" description="SGNH hydrolase-type esterase" evidence="1">
    <location>
        <begin position="456"/>
        <end position="566"/>
    </location>
</feature>
<evidence type="ECO:0000313" key="2">
    <source>
        <dbReference type="EMBL" id="VUS22680.1"/>
    </source>
</evidence>
<organism evidence="2 3">
    <name type="scientific">Klebsiella spallanzanii</name>
    <dbReference type="NCBI Taxonomy" id="2587528"/>
    <lineage>
        <taxon>Bacteria</taxon>
        <taxon>Pseudomonadati</taxon>
        <taxon>Pseudomonadota</taxon>
        <taxon>Gammaproteobacteria</taxon>
        <taxon>Enterobacterales</taxon>
        <taxon>Enterobacteriaceae</taxon>
        <taxon>Klebsiella/Raoultella group</taxon>
        <taxon>Klebsiella</taxon>
    </lineage>
</organism>
<dbReference type="RefSeq" id="WP_142980983.1">
    <property type="nucleotide sequence ID" value="NZ_CABGGS010000001.1"/>
</dbReference>
<sequence length="581" mass="62523">MAADELNPPLGTTTPEIFMDNVKRADELVNGPAGTVNDRGGEPLDTWRQMMAKNDEVRQNLIPLSKQYQTLEAAQADIANIPDGSTTYYRSPDDSTLAIEIMNVGGTLTATGREMPSIRTIDDKIDSRLVPGDYSPAMIPLFHDNDGKVPVYLDNGRLDAAGLGPVLQEIIADTPNNLVEQMITQYTTYSPAFFPFAHDLNGNVYAWFDGGLFDAAGVGPVLKGFIKNFIGTSGVSSSSFIEGDQYKFTFKRGRVFNGQAASVNVAFTGNSWTERKTIPQSLINVLGGNYKDPGWISCSDRTDGVMAGISPVVATNFTKYDGGSNNTNPPPYGCGPDGNGYYNNNTVGSLSWTGITATDLSVFYYDGSGTFTITIDGGNPVTITGANTGTAKKHDISGLSATAHSVTIQSLGSGVVSILGMYGKNSAVRSGVTVSRMGNGGAIANDFFNFSAWIAPVAQHLDLDLLFVILDTNDYRLSRGLTEYRAGVTEVIAQYRAATPDICICLVSSGQCNATATPSLNEYDQVARELAVEYNVNFISGYQLFPKTYDNSNGAWDDDLHLSSLGAYILTNKMKNEFFQE</sequence>
<dbReference type="Gene3D" id="2.60.120.1360">
    <property type="match status" value="1"/>
</dbReference>
<evidence type="ECO:0000259" key="1">
    <source>
        <dbReference type="Pfam" id="PF13472"/>
    </source>
</evidence>
<name>A0ABY6V6Q3_9ENTR</name>
<comment type="caution">
    <text evidence="2">The sequence shown here is derived from an EMBL/GenBank/DDBJ whole genome shotgun (WGS) entry which is preliminary data.</text>
</comment>
<dbReference type="InterPro" id="IPR013830">
    <property type="entry name" value="SGNH_hydro"/>
</dbReference>
<accession>A0ABY6V6Q3</accession>
<dbReference type="SUPFAM" id="SSF52266">
    <property type="entry name" value="SGNH hydrolase"/>
    <property type="match status" value="1"/>
</dbReference>
<dbReference type="InterPro" id="IPR036514">
    <property type="entry name" value="SGNH_hydro_sf"/>
</dbReference>
<reference evidence="2 3" key="1">
    <citation type="submission" date="2019-07" db="EMBL/GenBank/DDBJ databases">
        <authorList>
            <person name="Brisse S."/>
            <person name="Rodrigues C."/>
            <person name="Thorpe H."/>
        </authorList>
    </citation>
    <scope>NUCLEOTIDE SEQUENCE [LARGE SCALE GENOMIC DNA]</scope>
    <source>
        <strain evidence="2">SB6411</strain>
    </source>
</reference>
<dbReference type="Pfam" id="PF13472">
    <property type="entry name" value="Lipase_GDSL_2"/>
    <property type="match status" value="1"/>
</dbReference>
<keyword evidence="3" id="KW-1185">Reference proteome</keyword>
<dbReference type="EMBL" id="CABGGS010000001">
    <property type="protein sequence ID" value="VUS22680.1"/>
    <property type="molecule type" value="Genomic_DNA"/>
</dbReference>
<dbReference type="Proteomes" id="UP000317652">
    <property type="component" value="Unassembled WGS sequence"/>
</dbReference>
<evidence type="ECO:0000313" key="3">
    <source>
        <dbReference type="Proteomes" id="UP000317652"/>
    </source>
</evidence>
<dbReference type="Gene3D" id="3.40.50.1110">
    <property type="entry name" value="SGNH hydrolase"/>
    <property type="match status" value="1"/>
</dbReference>
<proteinExistence type="predicted"/>
<protein>
    <recommendedName>
        <fullName evidence="1">SGNH hydrolase-type esterase domain-containing protein</fullName>
    </recommendedName>
</protein>
<gene>
    <name evidence="2" type="ORF">SB6411_00206</name>
</gene>